<dbReference type="PROSITE" id="PS50932">
    <property type="entry name" value="HTH_LACI_2"/>
    <property type="match status" value="1"/>
</dbReference>
<evidence type="ECO:0000256" key="4">
    <source>
        <dbReference type="ARBA" id="ARBA00023163"/>
    </source>
</evidence>
<accession>A0ABW6UIM9</accession>
<comment type="caution">
    <text evidence="7">The sequence shown here is derived from an EMBL/GenBank/DDBJ whole genome shotgun (WGS) entry which is preliminary data.</text>
</comment>
<dbReference type="Pfam" id="PF05448">
    <property type="entry name" value="AXE1"/>
    <property type="match status" value="1"/>
</dbReference>
<reference evidence="7 8" key="1">
    <citation type="submission" date="2024-10" db="EMBL/GenBank/DDBJ databases">
        <title>The Natural Products Discovery Center: Release of the First 8490 Sequenced Strains for Exploring Actinobacteria Biosynthetic Diversity.</title>
        <authorList>
            <person name="Kalkreuter E."/>
            <person name="Kautsar S.A."/>
            <person name="Yang D."/>
            <person name="Bader C.D."/>
            <person name="Teijaro C.N."/>
            <person name="Fluegel L."/>
            <person name="Davis C.M."/>
            <person name="Simpson J.R."/>
            <person name="Lauterbach L."/>
            <person name="Steele A.D."/>
            <person name="Gui C."/>
            <person name="Meng S."/>
            <person name="Li G."/>
            <person name="Viehrig K."/>
            <person name="Ye F."/>
            <person name="Su P."/>
            <person name="Kiefer A.F."/>
            <person name="Nichols A."/>
            <person name="Cepeda A.J."/>
            <person name="Yan W."/>
            <person name="Fan B."/>
            <person name="Jiang Y."/>
            <person name="Adhikari A."/>
            <person name="Zheng C.-J."/>
            <person name="Schuster L."/>
            <person name="Cowan T.M."/>
            <person name="Smanski M.J."/>
            <person name="Chevrette M.G."/>
            <person name="De Carvalho L.P.S."/>
            <person name="Shen B."/>
        </authorList>
    </citation>
    <scope>NUCLEOTIDE SEQUENCE [LARGE SCALE GENOMIC DNA]</scope>
    <source>
        <strain evidence="7 8">NPDC001390</strain>
    </source>
</reference>
<dbReference type="InterPro" id="IPR000843">
    <property type="entry name" value="HTH_LacI"/>
</dbReference>
<dbReference type="SUPFAM" id="SSF53822">
    <property type="entry name" value="Periplasmic binding protein-like I"/>
    <property type="match status" value="1"/>
</dbReference>
<evidence type="ECO:0000256" key="1">
    <source>
        <dbReference type="ARBA" id="ARBA00022491"/>
    </source>
</evidence>
<proteinExistence type="predicted"/>
<dbReference type="RefSeq" id="WP_387887144.1">
    <property type="nucleotide sequence ID" value="NZ_JBIAWJ010000007.1"/>
</dbReference>
<dbReference type="Gene3D" id="3.40.50.2300">
    <property type="match status" value="2"/>
</dbReference>
<keyword evidence="4" id="KW-0804">Transcription</keyword>
<dbReference type="InterPro" id="IPR008391">
    <property type="entry name" value="AXE1_dom"/>
</dbReference>
<evidence type="ECO:0000313" key="8">
    <source>
        <dbReference type="Proteomes" id="UP001602058"/>
    </source>
</evidence>
<evidence type="ECO:0000256" key="5">
    <source>
        <dbReference type="SAM" id="MobiDB-lite"/>
    </source>
</evidence>
<dbReference type="Pfam" id="PF00356">
    <property type="entry name" value="LacI"/>
    <property type="match status" value="1"/>
</dbReference>
<dbReference type="SUPFAM" id="SSF47413">
    <property type="entry name" value="lambda repressor-like DNA-binding domains"/>
    <property type="match status" value="1"/>
</dbReference>
<dbReference type="SMART" id="SM00354">
    <property type="entry name" value="HTH_LACI"/>
    <property type="match status" value="1"/>
</dbReference>
<evidence type="ECO:0000256" key="2">
    <source>
        <dbReference type="ARBA" id="ARBA00023015"/>
    </source>
</evidence>
<dbReference type="CDD" id="cd06288">
    <property type="entry name" value="PBP1_sucrose_transcription_regulator"/>
    <property type="match status" value="1"/>
</dbReference>
<dbReference type="Pfam" id="PF13377">
    <property type="entry name" value="Peripla_BP_3"/>
    <property type="match status" value="1"/>
</dbReference>
<feature type="domain" description="HTH lacI-type" evidence="6">
    <location>
        <begin position="126"/>
        <end position="182"/>
    </location>
</feature>
<keyword evidence="1" id="KW-0678">Repressor</keyword>
<dbReference type="PANTHER" id="PTHR30146:SF148">
    <property type="entry name" value="HTH-TYPE TRANSCRIPTIONAL REPRESSOR PURR-RELATED"/>
    <property type="match status" value="1"/>
</dbReference>
<protein>
    <submittedName>
        <fullName evidence="7">Substrate-binding domain-containing protein</fullName>
    </submittedName>
</protein>
<sequence>MPLTDFGHDELVGYRPVSTAPYDFDAFWQRTLDDARTQGGAVKAERVTDRFRLRTVEVDDLRFPGWQGEPVAVALVRTAAAAESRSAHEEAADGSRPGADDRDTQALDERRWHSAREEQRMAQGRVTLADVARHAGLSVTAASLVLNRRRGTRISAEAQARVFAAADELGYRPNMAARSLRTRKTATIAFVSDVVATTRFAGDMIRGALDAAHEREHVMLIAETQGDPETERQTVEAMLDRQIDGFVYAAMASRLLTVPPAMSSRPAVLLNAGSTEAVASVLPDDEGAGHSVATLLLEHGHRRIAVIGRAEAIERDPRRSLAAGPRLRGIRRALAQHGIRLTPGGRAEHWEPDDGYEAMRALLRRRTLTPGIICMNDRLALGAYQALAEAGLGVPDDVSVVSFDDDPIAGWLRPGLTTAALPHERMGRLAVEMLLDRDYRPGTQWVPMPLRVRASVAAPRD</sequence>
<dbReference type="InterPro" id="IPR028082">
    <property type="entry name" value="Peripla_BP_I"/>
</dbReference>
<gene>
    <name evidence="7" type="ORF">ACFY1D_16745</name>
</gene>
<dbReference type="EMBL" id="JBIAWJ010000007">
    <property type="protein sequence ID" value="MFF4523052.1"/>
    <property type="molecule type" value="Genomic_DNA"/>
</dbReference>
<name>A0ABW6UIM9_9ACTN</name>
<dbReference type="InterPro" id="IPR046335">
    <property type="entry name" value="LacI/GalR-like_sensor"/>
</dbReference>
<organism evidence="7 8">
    <name type="scientific">Streptomyces bluensis</name>
    <dbReference type="NCBI Taxonomy" id="33897"/>
    <lineage>
        <taxon>Bacteria</taxon>
        <taxon>Bacillati</taxon>
        <taxon>Actinomycetota</taxon>
        <taxon>Actinomycetes</taxon>
        <taxon>Kitasatosporales</taxon>
        <taxon>Streptomycetaceae</taxon>
        <taxon>Streptomyces</taxon>
    </lineage>
</organism>
<feature type="compositionally biased region" description="Basic and acidic residues" evidence="5">
    <location>
        <begin position="85"/>
        <end position="106"/>
    </location>
</feature>
<feature type="region of interest" description="Disordered" evidence="5">
    <location>
        <begin position="84"/>
        <end position="106"/>
    </location>
</feature>
<keyword evidence="2" id="KW-0805">Transcription regulation</keyword>
<keyword evidence="8" id="KW-1185">Reference proteome</keyword>
<keyword evidence="3" id="KW-0238">DNA-binding</keyword>
<dbReference type="InterPro" id="IPR010982">
    <property type="entry name" value="Lambda_DNA-bd_dom_sf"/>
</dbReference>
<dbReference type="PANTHER" id="PTHR30146">
    <property type="entry name" value="LACI-RELATED TRANSCRIPTIONAL REPRESSOR"/>
    <property type="match status" value="1"/>
</dbReference>
<dbReference type="Proteomes" id="UP001602058">
    <property type="component" value="Unassembled WGS sequence"/>
</dbReference>
<evidence type="ECO:0000259" key="6">
    <source>
        <dbReference type="PROSITE" id="PS50932"/>
    </source>
</evidence>
<dbReference type="CDD" id="cd01392">
    <property type="entry name" value="HTH_LacI"/>
    <property type="match status" value="1"/>
</dbReference>
<evidence type="ECO:0000256" key="3">
    <source>
        <dbReference type="ARBA" id="ARBA00023125"/>
    </source>
</evidence>
<dbReference type="Gene3D" id="1.10.260.40">
    <property type="entry name" value="lambda repressor-like DNA-binding domains"/>
    <property type="match status" value="1"/>
</dbReference>
<evidence type="ECO:0000313" key="7">
    <source>
        <dbReference type="EMBL" id="MFF4523052.1"/>
    </source>
</evidence>